<comment type="similarity">
    <text evidence="1 4">Belongs to the aldehyde dehydrogenase family.</text>
</comment>
<dbReference type="InterPro" id="IPR058545">
    <property type="entry name" value="Beta-prop_EMC1_1st"/>
</dbReference>
<feature type="active site" evidence="3">
    <location>
        <position position="190"/>
    </location>
</feature>
<dbReference type="PANTHER" id="PTHR43570:SF16">
    <property type="entry name" value="ALDEHYDE DEHYDROGENASE TYPE III, ISOFORM Q"/>
    <property type="match status" value="1"/>
</dbReference>
<dbReference type="InterPro" id="IPR029510">
    <property type="entry name" value="Ald_DH_CS_GLU"/>
</dbReference>
<evidence type="ECO:0000256" key="5">
    <source>
        <dbReference type="SAM" id="Phobius"/>
    </source>
</evidence>
<gene>
    <name evidence="9" type="ORF">AURANDRAFT_70759</name>
</gene>
<dbReference type="InterPro" id="IPR016161">
    <property type="entry name" value="Ald_DH/histidinol_DH"/>
</dbReference>
<dbReference type="PANTHER" id="PTHR43570">
    <property type="entry name" value="ALDEHYDE DEHYDROGENASE"/>
    <property type="match status" value="1"/>
</dbReference>
<dbReference type="InterPro" id="IPR016162">
    <property type="entry name" value="Ald_DH_N"/>
</dbReference>
<dbReference type="PROSITE" id="PS00687">
    <property type="entry name" value="ALDEHYDE_DEHYDR_GLU"/>
    <property type="match status" value="1"/>
</dbReference>
<dbReference type="InterPro" id="IPR011678">
    <property type="entry name" value="EMC1_C"/>
</dbReference>
<evidence type="ECO:0000259" key="8">
    <source>
        <dbReference type="Pfam" id="PF25293"/>
    </source>
</evidence>
<dbReference type="eggNOG" id="KOG2456">
    <property type="taxonomic scope" value="Eukaryota"/>
</dbReference>
<dbReference type="SUPFAM" id="SSF50998">
    <property type="entry name" value="Quinoprotein alcohol dehydrogenase-like"/>
    <property type="match status" value="1"/>
</dbReference>
<dbReference type="FunFam" id="3.40.309.10:FF:000003">
    <property type="entry name" value="Aldehyde dehydrogenase"/>
    <property type="match status" value="1"/>
</dbReference>
<keyword evidence="5" id="KW-0812">Transmembrane</keyword>
<name>F0XYI8_AURAN</name>
<proteinExistence type="inferred from homology"/>
<dbReference type="GeneID" id="20227904"/>
<dbReference type="InterPro" id="IPR012394">
    <property type="entry name" value="Aldehyde_DH_NAD(P)"/>
</dbReference>
<sequence length="1526" mass="156991">MRQLLKFRDMLVAGRGPLLDALQQDLHKSHTEGWMMELNQLEHEAQEAIDSLDAWMRPERVGTNVVNVPGASYVHSDPLGVVLVIGGVIGAWNYPVLLSLAPVVGAIAAGNGVVLKLPSDKYSAATSAAIAELVGAWLDPRGARVVRGDRRATQAVLDARWDHIFFTGGKTVGRMVAKAAAEHLCPTSLELGGKSPCVVDKSCDVAVAARRICWGLFTNCGQTCVRPDYLLVDETVADAFLRALRAEIAAFYGPDASQSPYYGRVVNDRAFDRVAALVADARESGAAVHGGATDKATRYVEPTLVDYGSDAAAFEASALMADEIFGPVCPILRYASLDADALPIVAKREKPLCFYLFAGDAKVREKLQWATTSGAFVVNDVITHLGGSRRNSSLPFGGVGESGMGNYHGHYSFKTFSHQKAVLHKTPYLDLPARYPPYDSTKETMLAVLQHPRYGPDRLLSLVPPAVKKALGVAAAVYVAKKLAPAVLATESGLLLENSGLAGTRANMSRFFLLAGLAATASGLFRDQAGELDWRVENVGAVSHAVYQQRRCYALTRAGGGQALVAALNTRTGGVEWRRALPPGEAGDGVVVAGNAAVTLSGRGSRLRAWRLGDGALLWDAAAAGGASGAALLALNKHGAAGVAGSDCVVVALGGDAVAALDCGAGRPVAGFPWYAEPEDDAKLAGALRSGGAKGAPRVLSVVAAADGAGLLAAGLAGDKAWVAYLDPFAKGGGHAEASQAAVVASGCRDVALASRSGKAPPLLACLSGGDDVKAYDAIAALNKGGAVPPLGSVAGALNGAAADALAAEPNTGNRVLRLAGGGAARLLGGLRDDEMASGARTPLVALGDGPCGATCAFGAFATPVAFASGGGDGAGRAFYASAAPEAGGVATRVFEVGGAAVGDADVAPLAVAAHGAPAAVFPQVFDRAEGAGLGYRAMVVTAADTVAMVGAAKLSWARDEALAHVTSAAFVDAPPLESAAPSEGAIPSFAARLASQRTAAAAFLGSAFDALFSIFKDAAALKEAKKLANARRYGFDKLAVLANADAGKVFAVGMHTGATAWSALVPKNAAVSVVKRGDRPELGVFARGVGVSYLDAHRGAPIGGAQPLPAADVLIPTRAVDPASGRDAYLAAALEDDGAALEAVPAAAGAAIAASLEAAPLHFHVVDAARGALRCFMVAPGGLRAVELGAVVVAGGPGDAILDVAYGDAGPVSSKAHVLGDDALLLKYLNPHLAVVLSSSLGGAPAPLLDAKLRVADVAAEDQVEPPTLYVTLVDVVKASVAHRVAVPHGGAPAKAILNENWVIYSYWNHKAKRAELGSLSLHEGMIERFGLSPFKVPEQESTASAWSLPPPVALQRTFALPKPVTALGATATSRGIASKHVLLGVEPGQLSALDRRALDPRRPNLDENDKSRAARKRVERELDEGLRPYAPFVPLAPRSVVTYDQQILKLNAIYATDAKLESTSLVLATGVDVFGCRHTPSGAFDLIADDFNYALLLLLLLGLSVGALLLRKAAQAKNLAIQWV</sequence>
<feature type="domain" description="ER membrane protein complex subunit 1 C-terminal" evidence="7">
    <location>
        <begin position="1301"/>
        <end position="1525"/>
    </location>
</feature>
<protein>
    <recommendedName>
        <fullName evidence="11">ER membrane protein complex subunit 1</fullName>
    </recommendedName>
</protein>
<dbReference type="Gene3D" id="3.40.309.10">
    <property type="entry name" value="Aldehyde Dehydrogenase, Chain A, domain 2"/>
    <property type="match status" value="1"/>
</dbReference>
<evidence type="ECO:0000259" key="6">
    <source>
        <dbReference type="Pfam" id="PF00171"/>
    </source>
</evidence>
<evidence type="ECO:0000256" key="1">
    <source>
        <dbReference type="ARBA" id="ARBA00009986"/>
    </source>
</evidence>
<evidence type="ECO:0000313" key="10">
    <source>
        <dbReference type="Proteomes" id="UP000002729"/>
    </source>
</evidence>
<keyword evidence="2 4" id="KW-0560">Oxidoreductase</keyword>
<feature type="domain" description="Aldehyde dehydrogenase" evidence="6">
    <location>
        <begin position="19"/>
        <end position="422"/>
    </location>
</feature>
<dbReference type="Gene3D" id="3.40.605.10">
    <property type="entry name" value="Aldehyde Dehydrogenase, Chain A, domain 1"/>
    <property type="match status" value="1"/>
</dbReference>
<feature type="domain" description="EMC1 first beta-propeller" evidence="8">
    <location>
        <begin position="524"/>
        <end position="667"/>
    </location>
</feature>
<dbReference type="InParanoid" id="F0XYI8"/>
<keyword evidence="5" id="KW-1133">Transmembrane helix</keyword>
<dbReference type="Proteomes" id="UP000002729">
    <property type="component" value="Unassembled WGS sequence"/>
</dbReference>
<organism evidence="10">
    <name type="scientific">Aureococcus anophagefferens</name>
    <name type="common">Harmful bloom alga</name>
    <dbReference type="NCBI Taxonomy" id="44056"/>
    <lineage>
        <taxon>Eukaryota</taxon>
        <taxon>Sar</taxon>
        <taxon>Stramenopiles</taxon>
        <taxon>Ochrophyta</taxon>
        <taxon>Pelagophyceae</taxon>
        <taxon>Pelagomonadales</taxon>
        <taxon>Pelagomonadaceae</taxon>
        <taxon>Aureococcus</taxon>
    </lineage>
</organism>
<evidence type="ECO:0000313" key="9">
    <source>
        <dbReference type="EMBL" id="EGB12164.1"/>
    </source>
</evidence>
<dbReference type="OrthoDB" id="440325at2759"/>
<dbReference type="InterPro" id="IPR015943">
    <property type="entry name" value="WD40/YVTN_repeat-like_dom_sf"/>
</dbReference>
<evidence type="ECO:0000259" key="7">
    <source>
        <dbReference type="Pfam" id="PF07774"/>
    </source>
</evidence>
<dbReference type="RefSeq" id="XP_009033244.1">
    <property type="nucleotide sequence ID" value="XM_009034996.1"/>
</dbReference>
<dbReference type="Gene3D" id="2.130.10.10">
    <property type="entry name" value="YVTN repeat-like/Quinoprotein amine dehydrogenase"/>
    <property type="match status" value="1"/>
</dbReference>
<dbReference type="GO" id="GO:0004029">
    <property type="term" value="F:aldehyde dehydrogenase (NAD+) activity"/>
    <property type="evidence" value="ECO:0007669"/>
    <property type="project" value="TreeGrafter"/>
</dbReference>
<dbReference type="KEGG" id="aaf:AURANDRAFT_70759"/>
<evidence type="ECO:0000256" key="2">
    <source>
        <dbReference type="ARBA" id="ARBA00023002"/>
    </source>
</evidence>
<evidence type="ECO:0000256" key="3">
    <source>
        <dbReference type="PROSITE-ProRule" id="PRU10007"/>
    </source>
</evidence>
<dbReference type="InterPro" id="IPR015590">
    <property type="entry name" value="Aldehyde_DH_dom"/>
</dbReference>
<reference evidence="9 10" key="1">
    <citation type="journal article" date="2011" name="Proc. Natl. Acad. Sci. U.S.A.">
        <title>Niche of harmful alga Aureococcus anophagefferens revealed through ecogenomics.</title>
        <authorList>
            <person name="Gobler C.J."/>
            <person name="Berry D.L."/>
            <person name="Dyhrman S.T."/>
            <person name="Wilhelm S.W."/>
            <person name="Salamov A."/>
            <person name="Lobanov A.V."/>
            <person name="Zhang Y."/>
            <person name="Collier J.L."/>
            <person name="Wurch L.L."/>
            <person name="Kustka A.B."/>
            <person name="Dill B.D."/>
            <person name="Shah M."/>
            <person name="VerBerkmoes N.C."/>
            <person name="Kuo A."/>
            <person name="Terry A."/>
            <person name="Pangilinan J."/>
            <person name="Lindquist E.A."/>
            <person name="Lucas S."/>
            <person name="Paulsen I.T."/>
            <person name="Hattenrath-Lehmann T.K."/>
            <person name="Talmage S.C."/>
            <person name="Walker E.A."/>
            <person name="Koch F."/>
            <person name="Burson A.M."/>
            <person name="Marcoval M.A."/>
            <person name="Tang Y.Z."/>
            <person name="Lecleir G.R."/>
            <person name="Coyne K.J."/>
            <person name="Berg G.M."/>
            <person name="Bertrand E.M."/>
            <person name="Saito M.A."/>
            <person name="Gladyshev V.N."/>
            <person name="Grigoriev I.V."/>
        </authorList>
    </citation>
    <scope>NUCLEOTIDE SEQUENCE [LARGE SCALE GENOMIC DNA]</scope>
    <source>
        <strain evidence="10">CCMP 1984</strain>
    </source>
</reference>
<evidence type="ECO:0000256" key="4">
    <source>
        <dbReference type="RuleBase" id="RU003345"/>
    </source>
</evidence>
<dbReference type="GO" id="GO:0006081">
    <property type="term" value="P:aldehyde metabolic process"/>
    <property type="evidence" value="ECO:0007669"/>
    <property type="project" value="InterPro"/>
</dbReference>
<dbReference type="EMBL" id="GL833121">
    <property type="protein sequence ID" value="EGB12164.1"/>
    <property type="molecule type" value="Genomic_DNA"/>
</dbReference>
<dbReference type="SUPFAM" id="SSF53720">
    <property type="entry name" value="ALDH-like"/>
    <property type="match status" value="1"/>
</dbReference>
<dbReference type="GO" id="GO:0005737">
    <property type="term" value="C:cytoplasm"/>
    <property type="evidence" value="ECO:0007669"/>
    <property type="project" value="TreeGrafter"/>
</dbReference>
<keyword evidence="5" id="KW-0472">Membrane</keyword>
<dbReference type="Pfam" id="PF07774">
    <property type="entry name" value="EMC1_C"/>
    <property type="match status" value="1"/>
</dbReference>
<dbReference type="Pfam" id="PF25293">
    <property type="entry name" value="Beta-prop_EMC1_N"/>
    <property type="match status" value="1"/>
</dbReference>
<dbReference type="OMA" id="RITMQIC"/>
<evidence type="ECO:0008006" key="11">
    <source>
        <dbReference type="Google" id="ProtNLM"/>
    </source>
</evidence>
<keyword evidence="10" id="KW-1185">Reference proteome</keyword>
<dbReference type="InterPro" id="IPR016163">
    <property type="entry name" value="Ald_DH_C"/>
</dbReference>
<dbReference type="Pfam" id="PF00171">
    <property type="entry name" value="Aldedh"/>
    <property type="match status" value="1"/>
</dbReference>
<accession>F0XYI8</accession>
<dbReference type="InterPro" id="IPR011047">
    <property type="entry name" value="Quinoprotein_ADH-like_sf"/>
</dbReference>
<dbReference type="eggNOG" id="KOG2103">
    <property type="taxonomic scope" value="Eukaryota"/>
</dbReference>
<feature type="transmembrane region" description="Helical" evidence="5">
    <location>
        <begin position="1493"/>
        <end position="1512"/>
    </location>
</feature>